<dbReference type="GO" id="GO:0005829">
    <property type="term" value="C:cytosol"/>
    <property type="evidence" value="ECO:0007669"/>
    <property type="project" value="TreeGrafter"/>
</dbReference>
<keyword evidence="2" id="KW-0805">Transcription regulation</keyword>
<evidence type="ECO:0000259" key="5">
    <source>
        <dbReference type="PROSITE" id="PS50931"/>
    </source>
</evidence>
<dbReference type="InterPro" id="IPR050950">
    <property type="entry name" value="HTH-type_LysR_regulators"/>
</dbReference>
<dbReference type="Gene3D" id="1.10.10.10">
    <property type="entry name" value="Winged helix-like DNA-binding domain superfamily/Winged helix DNA-binding domain"/>
    <property type="match status" value="1"/>
</dbReference>
<dbReference type="Proteomes" id="UP000076848">
    <property type="component" value="Unassembled WGS sequence"/>
</dbReference>
<organism evidence="6 7">
    <name type="scientific">Bordetella ansorpii</name>
    <dbReference type="NCBI Taxonomy" id="288768"/>
    <lineage>
        <taxon>Bacteria</taxon>
        <taxon>Pseudomonadati</taxon>
        <taxon>Pseudomonadota</taxon>
        <taxon>Betaproteobacteria</taxon>
        <taxon>Burkholderiales</taxon>
        <taxon>Alcaligenaceae</taxon>
        <taxon>Bordetella</taxon>
    </lineage>
</organism>
<dbReference type="InterPro" id="IPR005119">
    <property type="entry name" value="LysR_subst-bd"/>
</dbReference>
<dbReference type="RefSeq" id="WP_066129046.1">
    <property type="nucleotide sequence ID" value="NZ_FKIF01000007.1"/>
</dbReference>
<evidence type="ECO:0000313" key="7">
    <source>
        <dbReference type="Proteomes" id="UP000076848"/>
    </source>
</evidence>
<feature type="domain" description="HTH lysR-type" evidence="5">
    <location>
        <begin position="1"/>
        <end position="59"/>
    </location>
</feature>
<dbReference type="SUPFAM" id="SSF46785">
    <property type="entry name" value="Winged helix' DNA-binding domain"/>
    <property type="match status" value="1"/>
</dbReference>
<reference evidence="6 7" key="1">
    <citation type="submission" date="2016-04" db="EMBL/GenBank/DDBJ databases">
        <authorList>
            <consortium name="Pathogen Informatics"/>
        </authorList>
    </citation>
    <scope>NUCLEOTIDE SEQUENCE [LARGE SCALE GENOMIC DNA]</scope>
    <source>
        <strain evidence="6 7">H050680373</strain>
    </source>
</reference>
<dbReference type="GO" id="GO:0003677">
    <property type="term" value="F:DNA binding"/>
    <property type="evidence" value="ECO:0007669"/>
    <property type="project" value="UniProtKB-KW"/>
</dbReference>
<accession>A0A157SKS0</accession>
<dbReference type="Gene3D" id="3.40.190.10">
    <property type="entry name" value="Periplasmic binding protein-like II"/>
    <property type="match status" value="2"/>
</dbReference>
<keyword evidence="4" id="KW-0804">Transcription</keyword>
<dbReference type="InterPro" id="IPR000847">
    <property type="entry name" value="LysR_HTH_N"/>
</dbReference>
<dbReference type="InterPro" id="IPR036388">
    <property type="entry name" value="WH-like_DNA-bd_sf"/>
</dbReference>
<dbReference type="SUPFAM" id="SSF53850">
    <property type="entry name" value="Periplasmic binding protein-like II"/>
    <property type="match status" value="1"/>
</dbReference>
<dbReference type="AlphaFoldDB" id="A0A157SKS0"/>
<keyword evidence="7" id="KW-1185">Reference proteome</keyword>
<sequence>MSSIRTLKTFLAVARHGSFAAAGKHIGLTPAAVGLQIRALETELRCQLFDRGARAAVLNPSARRLLPQIQELVRDYEDLADAGEADGLSGSVVMGALVSALMGAFSDALWSLKRDHPRLDVRLYAGMSSDFAQRVEAGELDAAVVTQPPRALPSMMVWTPLYSEPLVLVVPRQPHFTLPTDPVDALRSAPFLRFDHGTWTGYLVDEAVRQCGAAVQVGMELNSVEAIVELVRQGMGISIVPQLANVAWHRDRALRVIPLPGVEVHRHVGLLERRQHARHRFTNAVKSYFSNRSRTTGRRR</sequence>
<dbReference type="GO" id="GO:0003700">
    <property type="term" value="F:DNA-binding transcription factor activity"/>
    <property type="evidence" value="ECO:0007669"/>
    <property type="project" value="InterPro"/>
</dbReference>
<dbReference type="PROSITE" id="PS50931">
    <property type="entry name" value="HTH_LYSR"/>
    <property type="match status" value="1"/>
</dbReference>
<dbReference type="EMBL" id="FKIF01000007">
    <property type="protein sequence ID" value="SAI70894.1"/>
    <property type="molecule type" value="Genomic_DNA"/>
</dbReference>
<proteinExistence type="inferred from homology"/>
<evidence type="ECO:0000256" key="4">
    <source>
        <dbReference type="ARBA" id="ARBA00023163"/>
    </source>
</evidence>
<gene>
    <name evidence="6" type="primary">gltC_8</name>
    <name evidence="6" type="ORF">SAMEA3906486_03229</name>
</gene>
<name>A0A157SKS0_9BORD</name>
<evidence type="ECO:0000313" key="6">
    <source>
        <dbReference type="EMBL" id="SAI70894.1"/>
    </source>
</evidence>
<evidence type="ECO:0000256" key="3">
    <source>
        <dbReference type="ARBA" id="ARBA00023125"/>
    </source>
</evidence>
<dbReference type="OrthoDB" id="8707631at2"/>
<evidence type="ECO:0000256" key="1">
    <source>
        <dbReference type="ARBA" id="ARBA00009437"/>
    </source>
</evidence>
<evidence type="ECO:0000256" key="2">
    <source>
        <dbReference type="ARBA" id="ARBA00023015"/>
    </source>
</evidence>
<dbReference type="STRING" id="288768.SAMEA3906486_03229"/>
<dbReference type="Pfam" id="PF00126">
    <property type="entry name" value="HTH_1"/>
    <property type="match status" value="1"/>
</dbReference>
<dbReference type="PANTHER" id="PTHR30419">
    <property type="entry name" value="HTH-TYPE TRANSCRIPTIONAL REGULATOR YBHD"/>
    <property type="match status" value="1"/>
</dbReference>
<dbReference type="InterPro" id="IPR036390">
    <property type="entry name" value="WH_DNA-bd_sf"/>
</dbReference>
<comment type="similarity">
    <text evidence="1">Belongs to the LysR transcriptional regulatory family.</text>
</comment>
<protein>
    <submittedName>
        <fullName evidence="6">LysR family transcriptional regulator</fullName>
    </submittedName>
</protein>
<dbReference type="Pfam" id="PF03466">
    <property type="entry name" value="LysR_substrate"/>
    <property type="match status" value="1"/>
</dbReference>
<keyword evidence="3" id="KW-0238">DNA-binding</keyword>